<evidence type="ECO:0000313" key="2">
    <source>
        <dbReference type="Proteomes" id="UP000824116"/>
    </source>
</evidence>
<sequence>EELYLQVPELSSGYMLMDSDAFNDMGIQSVSDMAETSGNIEDLSAIISTYTEVMLDYTTDVERENTSVSAGGIEQDAILLDVSVSGNQLRDMALDICKTMKEDENLEKYIIYFGDYMSLVNQAQYGSYYADTYGGSYSYDAFVEELDRMIDSLEEEGVDKSAELEMKVWVDKSGEIIGRDVSASNQSGSWQLFRSLRTENDGEYAYELSFGDTQDEYGEYFLLEGNGTERNGLADGNFILETAGQTVGQIEVTGYDTKAAEDGLLNGTFKMTSDADPSLYGYGLEITISSEEDSVTESISVLSNDVAIATLNLENRADSDYTPSLPGDAEIYNMMDEDDMMKYEQSMDVQRLEENLGSNSFLAMLLYGNAGW</sequence>
<feature type="non-terminal residue" evidence="1">
    <location>
        <position position="1"/>
    </location>
</feature>
<dbReference type="AlphaFoldDB" id="A0A9D2G8D7"/>
<accession>A0A9D2G8D7</accession>
<name>A0A9D2G8D7_9FIRM</name>
<reference evidence="1" key="2">
    <citation type="submission" date="2021-04" db="EMBL/GenBank/DDBJ databases">
        <authorList>
            <person name="Gilroy R."/>
        </authorList>
    </citation>
    <scope>NUCLEOTIDE SEQUENCE</scope>
    <source>
        <strain evidence="1">CHK196-3914</strain>
    </source>
</reference>
<reference evidence="1" key="1">
    <citation type="journal article" date="2021" name="PeerJ">
        <title>Extensive microbial diversity within the chicken gut microbiome revealed by metagenomics and culture.</title>
        <authorList>
            <person name="Gilroy R."/>
            <person name="Ravi A."/>
            <person name="Getino M."/>
            <person name="Pursley I."/>
            <person name="Horton D.L."/>
            <person name="Alikhan N.F."/>
            <person name="Baker D."/>
            <person name="Gharbi K."/>
            <person name="Hall N."/>
            <person name="Watson M."/>
            <person name="Adriaenssens E.M."/>
            <person name="Foster-Nyarko E."/>
            <person name="Jarju S."/>
            <person name="Secka A."/>
            <person name="Antonio M."/>
            <person name="Oren A."/>
            <person name="Chaudhuri R.R."/>
            <person name="La Ragione R."/>
            <person name="Hildebrand F."/>
            <person name="Pallen M.J."/>
        </authorList>
    </citation>
    <scope>NUCLEOTIDE SEQUENCE</scope>
    <source>
        <strain evidence="1">CHK196-3914</strain>
    </source>
</reference>
<gene>
    <name evidence="1" type="ORF">H9723_07060</name>
</gene>
<dbReference type="Proteomes" id="UP000824116">
    <property type="component" value="Unassembled WGS sequence"/>
</dbReference>
<proteinExistence type="predicted"/>
<evidence type="ECO:0000313" key="1">
    <source>
        <dbReference type="EMBL" id="HIZ74984.1"/>
    </source>
</evidence>
<comment type="caution">
    <text evidence="1">The sequence shown here is derived from an EMBL/GenBank/DDBJ whole genome shotgun (WGS) entry which is preliminary data.</text>
</comment>
<protein>
    <submittedName>
        <fullName evidence="1">Uncharacterized protein</fullName>
    </submittedName>
</protein>
<dbReference type="EMBL" id="DXAY01000165">
    <property type="protein sequence ID" value="HIZ74984.1"/>
    <property type="molecule type" value="Genomic_DNA"/>
</dbReference>
<organism evidence="1 2">
    <name type="scientific">Candidatus Mediterraneibacter stercoravium</name>
    <dbReference type="NCBI Taxonomy" id="2838685"/>
    <lineage>
        <taxon>Bacteria</taxon>
        <taxon>Bacillati</taxon>
        <taxon>Bacillota</taxon>
        <taxon>Clostridia</taxon>
        <taxon>Lachnospirales</taxon>
        <taxon>Lachnospiraceae</taxon>
        <taxon>Mediterraneibacter</taxon>
    </lineage>
</organism>